<gene>
    <name evidence="7" type="ORF">HID58_068990</name>
</gene>
<evidence type="ECO:0000259" key="6">
    <source>
        <dbReference type="PROSITE" id="PS51005"/>
    </source>
</evidence>
<dbReference type="InterPro" id="IPR003441">
    <property type="entry name" value="NAC-dom"/>
</dbReference>
<keyword evidence="5" id="KW-0539">Nucleus</keyword>
<protein>
    <recommendedName>
        <fullName evidence="6">NAC domain-containing protein</fullName>
    </recommendedName>
</protein>
<keyword evidence="3" id="KW-0238">DNA-binding</keyword>
<keyword evidence="2" id="KW-0805">Transcription regulation</keyword>
<accession>A0ABQ7ZMV2</accession>
<evidence type="ECO:0000256" key="3">
    <source>
        <dbReference type="ARBA" id="ARBA00023125"/>
    </source>
</evidence>
<proteinExistence type="predicted"/>
<organism evidence="7 8">
    <name type="scientific">Brassica napus</name>
    <name type="common">Rape</name>
    <dbReference type="NCBI Taxonomy" id="3708"/>
    <lineage>
        <taxon>Eukaryota</taxon>
        <taxon>Viridiplantae</taxon>
        <taxon>Streptophyta</taxon>
        <taxon>Embryophyta</taxon>
        <taxon>Tracheophyta</taxon>
        <taxon>Spermatophyta</taxon>
        <taxon>Magnoliopsida</taxon>
        <taxon>eudicotyledons</taxon>
        <taxon>Gunneridae</taxon>
        <taxon>Pentapetalae</taxon>
        <taxon>rosids</taxon>
        <taxon>malvids</taxon>
        <taxon>Brassicales</taxon>
        <taxon>Brassicaceae</taxon>
        <taxon>Brassiceae</taxon>
        <taxon>Brassica</taxon>
    </lineage>
</organism>
<dbReference type="Gene3D" id="2.170.150.80">
    <property type="entry name" value="NAC domain"/>
    <property type="match status" value="2"/>
</dbReference>
<name>A0ABQ7ZMV2_BRANA</name>
<evidence type="ECO:0000313" key="7">
    <source>
        <dbReference type="EMBL" id="KAH0881596.1"/>
    </source>
</evidence>
<evidence type="ECO:0000256" key="1">
    <source>
        <dbReference type="ARBA" id="ARBA00004123"/>
    </source>
</evidence>
<comment type="caution">
    <text evidence="7">The sequence shown here is derived from an EMBL/GenBank/DDBJ whole genome shotgun (WGS) entry which is preliminary data.</text>
</comment>
<evidence type="ECO:0000256" key="4">
    <source>
        <dbReference type="ARBA" id="ARBA00023163"/>
    </source>
</evidence>
<dbReference type="PANTHER" id="PTHR31744">
    <property type="entry name" value="PROTEIN CUP-SHAPED COTYLEDON 2-RELATED"/>
    <property type="match status" value="1"/>
</dbReference>
<keyword evidence="8" id="KW-1185">Reference proteome</keyword>
<dbReference type="Proteomes" id="UP000824890">
    <property type="component" value="Unassembled WGS sequence"/>
</dbReference>
<feature type="domain" description="NAC" evidence="6">
    <location>
        <begin position="353"/>
        <end position="496"/>
    </location>
</feature>
<dbReference type="InterPro" id="IPR036093">
    <property type="entry name" value="NAC_dom_sf"/>
</dbReference>
<dbReference type="PROSITE" id="PS51005">
    <property type="entry name" value="NAC"/>
    <property type="match status" value="2"/>
</dbReference>
<reference evidence="7 8" key="1">
    <citation type="submission" date="2021-05" db="EMBL/GenBank/DDBJ databases">
        <title>Genome Assembly of Synthetic Allotetraploid Brassica napus Reveals Homoeologous Exchanges between Subgenomes.</title>
        <authorList>
            <person name="Davis J.T."/>
        </authorList>
    </citation>
    <scope>NUCLEOTIDE SEQUENCE [LARGE SCALE GENOMIC DNA]</scope>
    <source>
        <strain evidence="8">cv. Da-Ae</strain>
        <tissue evidence="7">Seedling</tissue>
    </source>
</reference>
<comment type="subcellular location">
    <subcellularLocation>
        <location evidence="1">Nucleus</location>
    </subcellularLocation>
</comment>
<feature type="domain" description="NAC" evidence="6">
    <location>
        <begin position="10"/>
        <end position="177"/>
    </location>
</feature>
<dbReference type="PANTHER" id="PTHR31744:SF233">
    <property type="entry name" value="NAC DOMAIN-CONTAINING PROTEIN 72-LIKE"/>
    <property type="match status" value="1"/>
</dbReference>
<dbReference type="EMBL" id="JAGKQM010000015">
    <property type="protein sequence ID" value="KAH0881596.1"/>
    <property type="molecule type" value="Genomic_DNA"/>
</dbReference>
<evidence type="ECO:0000256" key="2">
    <source>
        <dbReference type="ARBA" id="ARBA00023015"/>
    </source>
</evidence>
<dbReference type="SUPFAM" id="SSF101941">
    <property type="entry name" value="NAC domain"/>
    <property type="match status" value="2"/>
</dbReference>
<evidence type="ECO:0000256" key="5">
    <source>
        <dbReference type="ARBA" id="ARBA00023242"/>
    </source>
</evidence>
<evidence type="ECO:0000313" key="8">
    <source>
        <dbReference type="Proteomes" id="UP000824890"/>
    </source>
</evidence>
<keyword evidence="4" id="KW-0804">Transcription</keyword>
<sequence>MISKDPRSSLPPGFRFHPTDEELILHYLRKKVSSLPVPLSVIADVDIYKSDPWDLPEWYFFSPRDRKYPNGARPNRAAASGYWKATGTDKLIVVPNVGVNEKIGIKKALVFYRGKPPKGVKTNWIMHEYRLAETLSPKRVDHSGSDSQFNNLGDRSLKSKEYSMRLDDWVLCRIYKKSHTSLSPPHVATGTSNQEHEENDKETFIVSETLLPNLENNQTLKRQKSSFSNLLDATDLTFLTNFLNETPENHTEQEFSFMFENFSNPNIYGNPYLDQNLPRSETSFIGNKRERMDYAEKTTSTSKKMINNFIWFNNLVLYMNQEYLMSPPLPYKEMVEEVGAFVNQGGDNEVVDLPPGFRFHPTDEEIITHYLKEKVFNVQFTSAAIGQADLNKNEPWDLPKIAKMGEKEFYFFCQRDRKYPTGMRTNRATLSGYWKATGKDKEIFRGKACIVGMKKTLVFYRGRAPKGEKTNWDEWVVCRVFHKNAPPLTITTTTTTNQLIRIESLDNIDHLLDVSSLPPLIDPGFLGQPGPSFSGAGQRQDLKHILHYPTTAAVDNTYLPEQIVNYPYHSVPNPGSGSGYGTGSGNNSNRMIKLERSLVSVSQETGLSSDVNTTATPETSSYLMMGSSVANAAMMDGNNTSYDDDLGIFWDDYKLI</sequence>
<dbReference type="Pfam" id="PF02365">
    <property type="entry name" value="NAM"/>
    <property type="match status" value="2"/>
</dbReference>